<dbReference type="EMBL" id="CAJNOH010000006">
    <property type="protein sequence ID" value="CAF0734688.1"/>
    <property type="molecule type" value="Genomic_DNA"/>
</dbReference>
<evidence type="ECO:0000313" key="1">
    <source>
        <dbReference type="EMBL" id="CAF0734688.1"/>
    </source>
</evidence>
<protein>
    <submittedName>
        <fullName evidence="5">Uncharacterized protein</fullName>
    </submittedName>
</protein>
<gene>
    <name evidence="6" type="ORF">JBS370_LOCUS22230</name>
    <name evidence="4" type="ORF">JXQ802_LOCUS15683</name>
    <name evidence="5" type="ORF">JXQ802_LOCUS16457</name>
    <name evidence="7" type="ORF">OTI717_LOCUS25426</name>
    <name evidence="1" type="ORF">PYM288_LOCUS1185</name>
    <name evidence="3" type="ORF">RFH988_LOCUS9926</name>
    <name evidence="2" type="ORF">ZHD862_LOCUS6922</name>
</gene>
<dbReference type="Proteomes" id="UP000663864">
    <property type="component" value="Unassembled WGS sequence"/>
</dbReference>
<evidence type="ECO:0000313" key="3">
    <source>
        <dbReference type="EMBL" id="CAF0919704.1"/>
    </source>
</evidence>
<dbReference type="Proteomes" id="UP000663854">
    <property type="component" value="Unassembled WGS sequence"/>
</dbReference>
<dbReference type="Proteomes" id="UP000663836">
    <property type="component" value="Unassembled WGS sequence"/>
</dbReference>
<dbReference type="Proteomes" id="UP000663882">
    <property type="component" value="Unassembled WGS sequence"/>
</dbReference>
<dbReference type="Proteomes" id="UP000663870">
    <property type="component" value="Unassembled WGS sequence"/>
</dbReference>
<dbReference type="OrthoDB" id="9993604at2759"/>
<keyword evidence="8" id="KW-1185">Reference proteome</keyword>
<dbReference type="EMBL" id="CAJNOO010000363">
    <property type="protein sequence ID" value="CAF0919704.1"/>
    <property type="molecule type" value="Genomic_DNA"/>
</dbReference>
<name>A0A814K3K5_9BILA</name>
<sequence>MILNDPQHIFKRHIGSARENFFRAKQFKTNNENLFQRQQQALPSPDVLRELWTELFKEQRKIHEPLDTKA</sequence>
<dbReference type="Proteomes" id="UP000663823">
    <property type="component" value="Unassembled WGS sequence"/>
</dbReference>
<comment type="caution">
    <text evidence="5">The sequence shown here is derived from an EMBL/GenBank/DDBJ whole genome shotgun (WGS) entry which is preliminary data.</text>
</comment>
<evidence type="ECO:0000313" key="2">
    <source>
        <dbReference type="EMBL" id="CAF0891846.1"/>
    </source>
</evidence>
<evidence type="ECO:0000313" key="7">
    <source>
        <dbReference type="EMBL" id="CAF3932565.1"/>
    </source>
</evidence>
<reference evidence="5" key="1">
    <citation type="submission" date="2021-02" db="EMBL/GenBank/DDBJ databases">
        <authorList>
            <person name="Nowell W R."/>
        </authorList>
    </citation>
    <scope>NUCLEOTIDE SEQUENCE</scope>
</reference>
<dbReference type="EMBL" id="CAJOBD010003072">
    <property type="protein sequence ID" value="CAF3926768.1"/>
    <property type="molecule type" value="Genomic_DNA"/>
</dbReference>
<evidence type="ECO:0000313" key="6">
    <source>
        <dbReference type="EMBL" id="CAF3926768.1"/>
    </source>
</evidence>
<dbReference type="EMBL" id="CAJNOL010000368">
    <property type="protein sequence ID" value="CAF1031804.1"/>
    <property type="molecule type" value="Genomic_DNA"/>
</dbReference>
<evidence type="ECO:0000313" key="5">
    <source>
        <dbReference type="EMBL" id="CAF1047129.1"/>
    </source>
</evidence>
<organism evidence="5 8">
    <name type="scientific">Rotaria sordida</name>
    <dbReference type="NCBI Taxonomy" id="392033"/>
    <lineage>
        <taxon>Eukaryota</taxon>
        <taxon>Metazoa</taxon>
        <taxon>Spiralia</taxon>
        <taxon>Gnathifera</taxon>
        <taxon>Rotifera</taxon>
        <taxon>Eurotatoria</taxon>
        <taxon>Bdelloidea</taxon>
        <taxon>Philodinida</taxon>
        <taxon>Philodinidae</taxon>
        <taxon>Rotaria</taxon>
    </lineage>
</organism>
<dbReference type="EMBL" id="CAJNOT010000203">
    <property type="protein sequence ID" value="CAF0891846.1"/>
    <property type="molecule type" value="Genomic_DNA"/>
</dbReference>
<proteinExistence type="predicted"/>
<dbReference type="AlphaFoldDB" id="A0A814K3K5"/>
<dbReference type="EMBL" id="CAJNOL010000399">
    <property type="protein sequence ID" value="CAF1047129.1"/>
    <property type="molecule type" value="Genomic_DNA"/>
</dbReference>
<dbReference type="EMBL" id="CAJOAX010005043">
    <property type="protein sequence ID" value="CAF3932565.1"/>
    <property type="molecule type" value="Genomic_DNA"/>
</dbReference>
<accession>A0A814K3K5</accession>
<evidence type="ECO:0000313" key="8">
    <source>
        <dbReference type="Proteomes" id="UP000663870"/>
    </source>
</evidence>
<evidence type="ECO:0000313" key="4">
    <source>
        <dbReference type="EMBL" id="CAF1031804.1"/>
    </source>
</evidence>